<evidence type="ECO:0000256" key="5">
    <source>
        <dbReference type="ARBA" id="ARBA00022801"/>
    </source>
</evidence>
<evidence type="ECO:0000259" key="8">
    <source>
        <dbReference type="Pfam" id="PF01850"/>
    </source>
</evidence>
<dbReference type="PANTHER" id="PTHR33653:SF1">
    <property type="entry name" value="RIBONUCLEASE VAPC2"/>
    <property type="match status" value="1"/>
</dbReference>
<reference evidence="9" key="1">
    <citation type="submission" date="2019-02" db="EMBL/GenBank/DDBJ databases">
        <authorList>
            <person name="Gruber-Vodicka R. H."/>
            <person name="Seah K. B. B."/>
        </authorList>
    </citation>
    <scope>NUCLEOTIDE SEQUENCE</scope>
    <source>
        <strain evidence="9">BECK_DK47</strain>
    </source>
</reference>
<dbReference type="GO" id="GO:0046872">
    <property type="term" value="F:metal ion binding"/>
    <property type="evidence" value="ECO:0007669"/>
    <property type="project" value="UniProtKB-KW"/>
</dbReference>
<feature type="domain" description="PIN" evidence="8">
    <location>
        <begin position="1"/>
        <end position="105"/>
    </location>
</feature>
<keyword evidence="4" id="KW-0479">Metal-binding</keyword>
<dbReference type="PANTHER" id="PTHR33653">
    <property type="entry name" value="RIBONUCLEASE VAPC2"/>
    <property type="match status" value="1"/>
</dbReference>
<dbReference type="Pfam" id="PF01850">
    <property type="entry name" value="PIN"/>
    <property type="match status" value="1"/>
</dbReference>
<dbReference type="Gene3D" id="3.40.50.1010">
    <property type="entry name" value="5'-nuclease"/>
    <property type="match status" value="1"/>
</dbReference>
<dbReference type="InterPro" id="IPR002716">
    <property type="entry name" value="PIN_dom"/>
</dbReference>
<evidence type="ECO:0000313" key="9">
    <source>
        <dbReference type="EMBL" id="VFJ66488.1"/>
    </source>
</evidence>
<comment type="similarity">
    <text evidence="7">Belongs to the PINc/VapC protein family.</text>
</comment>
<dbReference type="EMBL" id="CAADEX010000170">
    <property type="protein sequence ID" value="VFJ66488.1"/>
    <property type="molecule type" value="Genomic_DNA"/>
</dbReference>
<accession>A0A450TGZ8</accession>
<dbReference type="SUPFAM" id="SSF88723">
    <property type="entry name" value="PIN domain-like"/>
    <property type="match status" value="1"/>
</dbReference>
<evidence type="ECO:0000256" key="7">
    <source>
        <dbReference type="ARBA" id="ARBA00038093"/>
    </source>
</evidence>
<organism evidence="9">
    <name type="scientific">Candidatus Kentrum sp. DK</name>
    <dbReference type="NCBI Taxonomy" id="2126562"/>
    <lineage>
        <taxon>Bacteria</taxon>
        <taxon>Pseudomonadati</taxon>
        <taxon>Pseudomonadota</taxon>
        <taxon>Gammaproteobacteria</taxon>
        <taxon>Candidatus Kentrum</taxon>
    </lineage>
</organism>
<protein>
    <recommendedName>
        <fullName evidence="8">PIN domain-containing protein</fullName>
    </recommendedName>
</protein>
<keyword evidence="6" id="KW-0460">Magnesium</keyword>
<evidence type="ECO:0000256" key="1">
    <source>
        <dbReference type="ARBA" id="ARBA00001946"/>
    </source>
</evidence>
<dbReference type="InterPro" id="IPR029060">
    <property type="entry name" value="PIN-like_dom_sf"/>
</dbReference>
<keyword evidence="5" id="KW-0378">Hydrolase</keyword>
<dbReference type="GO" id="GO:0004518">
    <property type="term" value="F:nuclease activity"/>
    <property type="evidence" value="ECO:0007669"/>
    <property type="project" value="UniProtKB-KW"/>
</dbReference>
<comment type="cofactor">
    <cofactor evidence="1">
        <name>Mg(2+)</name>
        <dbReference type="ChEBI" id="CHEBI:18420"/>
    </cofactor>
</comment>
<dbReference type="CDD" id="cd18738">
    <property type="entry name" value="PIN_VapC4-5_FitB-like"/>
    <property type="match status" value="1"/>
</dbReference>
<dbReference type="GO" id="GO:0016787">
    <property type="term" value="F:hydrolase activity"/>
    <property type="evidence" value="ECO:0007669"/>
    <property type="project" value="UniProtKB-KW"/>
</dbReference>
<dbReference type="AlphaFoldDB" id="A0A450TGZ8"/>
<dbReference type="InterPro" id="IPR050556">
    <property type="entry name" value="Type_II_TA_system_RNase"/>
</dbReference>
<keyword evidence="3" id="KW-0540">Nuclease</keyword>
<evidence type="ECO:0000256" key="2">
    <source>
        <dbReference type="ARBA" id="ARBA00022649"/>
    </source>
</evidence>
<proteinExistence type="inferred from homology"/>
<evidence type="ECO:0000256" key="6">
    <source>
        <dbReference type="ARBA" id="ARBA00022842"/>
    </source>
</evidence>
<keyword evidence="2" id="KW-1277">Toxin-antitoxin system</keyword>
<evidence type="ECO:0000256" key="4">
    <source>
        <dbReference type="ARBA" id="ARBA00022723"/>
    </source>
</evidence>
<name>A0A450TGZ8_9GAMM</name>
<evidence type="ECO:0000256" key="3">
    <source>
        <dbReference type="ARBA" id="ARBA00022722"/>
    </source>
</evidence>
<sequence length="121" mass="13475">MLLDSNIIIYMAEPGYDSMKRFIGGQKTVASVVSRIEVLGYHRLTSHSREKLENAFRVLSVLPVSDPIIERAIALRQQRRMSLGDALIAATALEHGLKLATANTNDFNWIEGLDVVNPVVR</sequence>
<gene>
    <name evidence="9" type="ORF">BECKDK2373B_GA0170837_117011</name>
</gene>